<dbReference type="Proteomes" id="UP000010802">
    <property type="component" value="Chromosome"/>
</dbReference>
<dbReference type="GO" id="GO:0006355">
    <property type="term" value="P:regulation of DNA-templated transcription"/>
    <property type="evidence" value="ECO:0007669"/>
    <property type="project" value="InterPro"/>
</dbReference>
<dbReference type="PANTHER" id="PTHR30185">
    <property type="entry name" value="CRYPTIC BETA-GLUCOSIDE BGL OPERON ANTITERMINATOR"/>
    <property type="match status" value="1"/>
</dbReference>
<keyword evidence="9" id="KW-1185">Reference proteome</keyword>
<dbReference type="InterPro" id="IPR016152">
    <property type="entry name" value="PTrfase/Anion_transptr"/>
</dbReference>
<evidence type="ECO:0000259" key="6">
    <source>
        <dbReference type="PROSITE" id="PS51099"/>
    </source>
</evidence>
<dbReference type="SUPFAM" id="SSF63520">
    <property type="entry name" value="PTS-regulatory domain, PRD"/>
    <property type="match status" value="2"/>
</dbReference>
<proteinExistence type="predicted"/>
<dbReference type="CDD" id="cd05568">
    <property type="entry name" value="PTS_IIB_bgl_like"/>
    <property type="match status" value="1"/>
</dbReference>
<name>L0S1F7_TEPAE</name>
<evidence type="ECO:0000256" key="4">
    <source>
        <dbReference type="ARBA" id="ARBA00023163"/>
    </source>
</evidence>
<dbReference type="SUPFAM" id="SSF52794">
    <property type="entry name" value="PTS system IIB component-like"/>
    <property type="match status" value="1"/>
</dbReference>
<dbReference type="InterPro" id="IPR013011">
    <property type="entry name" value="PTS_EIIB_2"/>
</dbReference>
<dbReference type="PROSITE" id="PS00372">
    <property type="entry name" value="PTS_EIIA_TYPE_2_HIS"/>
    <property type="match status" value="1"/>
</dbReference>
<dbReference type="InterPro" id="IPR050661">
    <property type="entry name" value="BglG_antiterminators"/>
</dbReference>
<dbReference type="eggNOG" id="COG3711">
    <property type="taxonomic scope" value="Bacteria"/>
</dbReference>
<feature type="domain" description="PRD" evidence="7">
    <location>
        <begin position="309"/>
        <end position="416"/>
    </location>
</feature>
<dbReference type="AlphaFoldDB" id="L0S1F7"/>
<dbReference type="Pfam" id="PF00874">
    <property type="entry name" value="PRD"/>
    <property type="match status" value="2"/>
</dbReference>
<dbReference type="SUPFAM" id="SSF55804">
    <property type="entry name" value="Phoshotransferase/anion transport protein"/>
    <property type="match status" value="1"/>
</dbReference>
<dbReference type="GO" id="GO:0009401">
    <property type="term" value="P:phosphoenolpyruvate-dependent sugar phosphotransferase system"/>
    <property type="evidence" value="ECO:0007669"/>
    <property type="project" value="InterPro"/>
</dbReference>
<evidence type="ECO:0000256" key="3">
    <source>
        <dbReference type="ARBA" id="ARBA00023015"/>
    </source>
</evidence>
<dbReference type="Pfam" id="PF00359">
    <property type="entry name" value="PTS_EIIA_2"/>
    <property type="match status" value="1"/>
</dbReference>
<keyword evidence="1 8" id="KW-0808">Transferase</keyword>
<accession>L0S1F7</accession>
<feature type="domain" description="PRD" evidence="7">
    <location>
        <begin position="200"/>
        <end position="305"/>
    </location>
</feature>
<evidence type="ECO:0000313" key="9">
    <source>
        <dbReference type="Proteomes" id="UP000010802"/>
    </source>
</evidence>
<dbReference type="KEGG" id="tae:TepiRe1_2176"/>
<dbReference type="PROSITE" id="PS51094">
    <property type="entry name" value="PTS_EIIA_TYPE_2"/>
    <property type="match status" value="1"/>
</dbReference>
<gene>
    <name evidence="8" type="ordered locus">TEPIRE1_2176</name>
</gene>
<dbReference type="Gene3D" id="3.40.930.10">
    <property type="entry name" value="Mannitol-specific EII, Chain A"/>
    <property type="match status" value="1"/>
</dbReference>
<feature type="domain" description="PTS EIIB type-2" evidence="6">
    <location>
        <begin position="421"/>
        <end position="511"/>
    </location>
</feature>
<feature type="domain" description="PTS EIIA type-2" evidence="5">
    <location>
        <begin position="565"/>
        <end position="706"/>
    </location>
</feature>
<dbReference type="EMBL" id="HF563609">
    <property type="protein sequence ID" value="CCP27001.1"/>
    <property type="molecule type" value="Genomic_DNA"/>
</dbReference>
<dbReference type="PATRIC" id="fig|1209989.3.peg.2503"/>
<dbReference type="InterPro" id="IPR013196">
    <property type="entry name" value="HTH_11"/>
</dbReference>
<reference evidence="9" key="1">
    <citation type="journal article" date="2013" name="Genome Announc.">
        <title>First genome sequence of a syntrophic acetate-oxidizing bacterium, Tepidanaerobacter acetatoxydans strain Re1.</title>
        <authorList>
            <person name="Manzoor S."/>
            <person name="Bongcam-Rudloff E."/>
            <person name="Schnurer A."/>
            <person name="Muller B."/>
        </authorList>
    </citation>
    <scope>NUCLEOTIDE SEQUENCE [LARGE SCALE GENOMIC DNA]</scope>
    <source>
        <strain evidence="9">Re1</strain>
    </source>
</reference>
<keyword evidence="2" id="KW-0677">Repeat</keyword>
<dbReference type="SUPFAM" id="SSF46785">
    <property type="entry name" value="Winged helix' DNA-binding domain"/>
    <property type="match status" value="1"/>
</dbReference>
<dbReference type="InterPro" id="IPR002178">
    <property type="entry name" value="PTS_EIIA_type-2_dom"/>
</dbReference>
<evidence type="ECO:0000259" key="5">
    <source>
        <dbReference type="PROSITE" id="PS51094"/>
    </source>
</evidence>
<evidence type="ECO:0000256" key="1">
    <source>
        <dbReference type="ARBA" id="ARBA00022679"/>
    </source>
</evidence>
<dbReference type="Gene3D" id="3.40.50.2300">
    <property type="match status" value="1"/>
</dbReference>
<dbReference type="InterPro" id="IPR011608">
    <property type="entry name" value="PRD"/>
</dbReference>
<dbReference type="InterPro" id="IPR036388">
    <property type="entry name" value="WH-like_DNA-bd_sf"/>
</dbReference>
<dbReference type="STRING" id="1209989.TepRe1_2019"/>
<dbReference type="Gene3D" id="1.10.10.10">
    <property type="entry name" value="Winged helix-like DNA-binding domain superfamily/Winged helix DNA-binding domain"/>
    <property type="match status" value="2"/>
</dbReference>
<dbReference type="CDD" id="cd00211">
    <property type="entry name" value="PTS_IIA_fru"/>
    <property type="match status" value="1"/>
</dbReference>
<organism evidence="8 9">
    <name type="scientific">Tepidanaerobacter acetatoxydans (strain DSM 21804 / JCM 16047 / Re1)</name>
    <dbReference type="NCBI Taxonomy" id="1209989"/>
    <lineage>
        <taxon>Bacteria</taxon>
        <taxon>Bacillati</taxon>
        <taxon>Bacillota</taxon>
        <taxon>Clostridia</taxon>
        <taxon>Thermosediminibacterales</taxon>
        <taxon>Tepidanaerobacteraceae</taxon>
        <taxon>Tepidanaerobacter</taxon>
    </lineage>
</organism>
<protein>
    <submittedName>
        <fullName evidence="8">PTS modulated transcriptional regulator, MtlR family</fullName>
        <ecNumber evidence="8">2.7.1.69</ecNumber>
    </submittedName>
</protein>
<dbReference type="Gene3D" id="1.10.1790.10">
    <property type="entry name" value="PRD domain"/>
    <property type="match status" value="2"/>
</dbReference>
<sequence>MMDERCAQLLGQIISAEKPIKISELAKFFKVSSRTIRYDLDKIDDFLKTNELPQLIRKPNSGISYFPLLHQRQKITTLLEEINSYNYVLTPQERKTIILTELFQAKDYTTIDEIASILSVSRGTVVNDLKGVRKWLLKYGLQLESLPRFGMRIKGREQNLRRAAISLLSENMEIEKALNFIKAPIHRRINIVANQQIKKLFQDLDVLPIEKSIQLAEKQLKTTFADNAYSGLVIHLALAIKRIQLDKNIIMPEDELSKLKFTKEFAVASSMVTFLEQSYNIRIPTDEIGYVTIHLLGGKVTETDIFASQEWLQLQVLTNDIIKAIGEKLDIDFLLDGELYNGLLKHLEPTIYRLKHNLPLKNPILKEIKYNYPKIFKAVRSSLKPIEDYVGHKIPDEEAGFIAIHIGAALERNKPASSSVYNAVVVCGTGVGTAKLLSSRIESQFSNINVIDTVASRQVAEVSKNRKVDLIISTVPTGCKDIPEIIVNPLLPEEDIEKMHKLLIKISPKDSIGADAQTQIENLLEIIDKYCFIKDRLNLVNELSKFLNLTNHIDSKGVARPVLKDLLTEKTIKLNVEASNWEEAIRKGGELLVQEDFVEPSYVEAMIRNVKELGPYIVIAPGIAMPHARPEDGVKKVCMSLITLKGPVSFDNKEPVKLILTFGATDHHTHLQALSDLMRLFSNSSSIDAILQASEVKEVIDVIELSATGIQ</sequence>
<dbReference type="PROSITE" id="PS51372">
    <property type="entry name" value="PRD_2"/>
    <property type="match status" value="2"/>
</dbReference>
<evidence type="ECO:0000259" key="7">
    <source>
        <dbReference type="PROSITE" id="PS51372"/>
    </source>
</evidence>
<evidence type="ECO:0000256" key="2">
    <source>
        <dbReference type="ARBA" id="ARBA00022737"/>
    </source>
</evidence>
<dbReference type="GO" id="GO:0008982">
    <property type="term" value="F:protein-N(PI)-phosphohistidine-sugar phosphotransferase activity"/>
    <property type="evidence" value="ECO:0007669"/>
    <property type="project" value="InterPro"/>
</dbReference>
<dbReference type="HOGENOM" id="CLU_013442_1_1_9"/>
<dbReference type="Pfam" id="PF08279">
    <property type="entry name" value="HTH_11"/>
    <property type="match status" value="1"/>
</dbReference>
<dbReference type="InterPro" id="IPR036634">
    <property type="entry name" value="PRD_sf"/>
</dbReference>
<keyword evidence="4" id="KW-0804">Transcription</keyword>
<evidence type="ECO:0000313" key="8">
    <source>
        <dbReference type="EMBL" id="CCP27001.1"/>
    </source>
</evidence>
<dbReference type="InterPro" id="IPR036390">
    <property type="entry name" value="WH_DNA-bd_sf"/>
</dbReference>
<keyword evidence="3" id="KW-0805">Transcription regulation</keyword>
<dbReference type="PROSITE" id="PS51099">
    <property type="entry name" value="PTS_EIIB_TYPE_2"/>
    <property type="match status" value="1"/>
</dbReference>
<dbReference type="eggNOG" id="COG1762">
    <property type="taxonomic scope" value="Bacteria"/>
</dbReference>
<dbReference type="InterPro" id="IPR036095">
    <property type="entry name" value="PTS_EIIB-like_sf"/>
</dbReference>
<dbReference type="EC" id="2.7.1.69" evidence="8"/>
<dbReference type="PANTHER" id="PTHR30185:SF18">
    <property type="entry name" value="TRANSCRIPTIONAL REGULATOR MTLR"/>
    <property type="match status" value="1"/>
</dbReference>